<gene>
    <name evidence="2" type="ORF">OVN521_LOCUS24648</name>
    <name evidence="3" type="ORF">UXM345_LOCUS28162</name>
</gene>
<feature type="transmembrane region" description="Helical" evidence="1">
    <location>
        <begin position="53"/>
        <end position="77"/>
    </location>
</feature>
<keyword evidence="1" id="KW-1133">Transmembrane helix</keyword>
<evidence type="ECO:0000313" key="4">
    <source>
        <dbReference type="Proteomes" id="UP000663842"/>
    </source>
</evidence>
<accession>A0A820B8H0</accession>
<dbReference type="EMBL" id="CAJOBF010006354">
    <property type="protein sequence ID" value="CAF4203903.1"/>
    <property type="molecule type" value="Genomic_DNA"/>
</dbReference>
<keyword evidence="1" id="KW-0472">Membrane</keyword>
<feature type="transmembrane region" description="Helical" evidence="1">
    <location>
        <begin position="24"/>
        <end position="47"/>
    </location>
</feature>
<keyword evidence="5" id="KW-1185">Reference proteome</keyword>
<proteinExistence type="predicted"/>
<evidence type="ECO:0000313" key="5">
    <source>
        <dbReference type="Proteomes" id="UP000663866"/>
    </source>
</evidence>
<name>A0A820B8H0_9BILA</name>
<comment type="caution">
    <text evidence="3">The sequence shown here is derived from an EMBL/GenBank/DDBJ whole genome shotgun (WGS) entry which is preliminary data.</text>
</comment>
<evidence type="ECO:0000256" key="1">
    <source>
        <dbReference type="SAM" id="Phobius"/>
    </source>
</evidence>
<dbReference type="Proteomes" id="UP000663866">
    <property type="component" value="Unassembled WGS sequence"/>
</dbReference>
<reference evidence="3" key="1">
    <citation type="submission" date="2021-02" db="EMBL/GenBank/DDBJ databases">
        <authorList>
            <person name="Nowell W R."/>
        </authorList>
    </citation>
    <scope>NUCLEOTIDE SEQUENCE</scope>
</reference>
<keyword evidence="1" id="KW-0812">Transmembrane</keyword>
<dbReference type="AlphaFoldDB" id="A0A820B8H0"/>
<protein>
    <submittedName>
        <fullName evidence="3">Uncharacterized protein</fullName>
    </submittedName>
</protein>
<evidence type="ECO:0000313" key="2">
    <source>
        <dbReference type="EMBL" id="CAF4169980.1"/>
    </source>
</evidence>
<sequence length="100" mass="11398">MSKNVTTVNRLFHAQRELKMIRRIGSLVFVLLTTGLSYSIFLVMSVFNSVPKYHFRIVYAFTSPALVFTQFALLQMAEPLKASLMKRIKGGQIDVLRTVT</sequence>
<evidence type="ECO:0000313" key="3">
    <source>
        <dbReference type="EMBL" id="CAF4203903.1"/>
    </source>
</evidence>
<organism evidence="3 4">
    <name type="scientific">Rotaria magnacalcarata</name>
    <dbReference type="NCBI Taxonomy" id="392030"/>
    <lineage>
        <taxon>Eukaryota</taxon>
        <taxon>Metazoa</taxon>
        <taxon>Spiralia</taxon>
        <taxon>Gnathifera</taxon>
        <taxon>Rotifera</taxon>
        <taxon>Eurotatoria</taxon>
        <taxon>Bdelloidea</taxon>
        <taxon>Philodinida</taxon>
        <taxon>Philodinidae</taxon>
        <taxon>Rotaria</taxon>
    </lineage>
</organism>
<dbReference type="EMBL" id="CAJOBG010005918">
    <property type="protein sequence ID" value="CAF4169980.1"/>
    <property type="molecule type" value="Genomic_DNA"/>
</dbReference>
<dbReference type="Proteomes" id="UP000663842">
    <property type="component" value="Unassembled WGS sequence"/>
</dbReference>